<gene>
    <name evidence="2" type="ORF">B0T18DRAFT_463401</name>
</gene>
<dbReference type="AlphaFoldDB" id="A0AA40ETV4"/>
<sequence length="367" mass="41645">MPSLLRAFRSGCKSYISSALLRKSAALLASPTFGRWNHNHMAMRHHMQPNSTAIRTAHTAGILHNGDDPLTPAEREKRRERKRGKWSDEEKEHLIKLTRYRRRIDIESIARQICREPGAVRYRLRLMAKEKSAELRNDAGSFSVAFLDRDLGKEEQSVLEARMCQIIDELLEERNTTTQWRAILSAKSTEAWVATILPFIPTRVKHILAAPSPPTAADWRSLAWQDTSLFGVYAWVLKRGRGPNLNPLRVENYVYIGSATNRTTGHFATLLTMEPASSEIGDVTGARELVVFAEAIFTIWFGALTETESASVTGRAGRHRRLHSLSPWDHPQQFNYKGLCSHNPLVLNLKSHQEPTHLPEDTETNQQ</sequence>
<evidence type="ECO:0000313" key="3">
    <source>
        <dbReference type="Proteomes" id="UP001172155"/>
    </source>
</evidence>
<protein>
    <recommendedName>
        <fullName evidence="4">Myb-like domain-containing protein</fullName>
    </recommendedName>
</protein>
<keyword evidence="3" id="KW-1185">Reference proteome</keyword>
<comment type="caution">
    <text evidence="2">The sequence shown here is derived from an EMBL/GenBank/DDBJ whole genome shotgun (WGS) entry which is preliminary data.</text>
</comment>
<feature type="region of interest" description="Disordered" evidence="1">
    <location>
        <begin position="62"/>
        <end position="88"/>
    </location>
</feature>
<proteinExistence type="predicted"/>
<dbReference type="EMBL" id="JAUKUD010000004">
    <property type="protein sequence ID" value="KAK0745450.1"/>
    <property type="molecule type" value="Genomic_DNA"/>
</dbReference>
<reference evidence="2" key="1">
    <citation type="submission" date="2023-06" db="EMBL/GenBank/DDBJ databases">
        <title>Genome-scale phylogeny and comparative genomics of the fungal order Sordariales.</title>
        <authorList>
            <consortium name="Lawrence Berkeley National Laboratory"/>
            <person name="Hensen N."/>
            <person name="Bonometti L."/>
            <person name="Westerberg I."/>
            <person name="Brannstrom I.O."/>
            <person name="Guillou S."/>
            <person name="Cros-Aarteil S."/>
            <person name="Calhoun S."/>
            <person name="Haridas S."/>
            <person name="Kuo A."/>
            <person name="Mondo S."/>
            <person name="Pangilinan J."/>
            <person name="Riley R."/>
            <person name="LaButti K."/>
            <person name="Andreopoulos B."/>
            <person name="Lipzen A."/>
            <person name="Chen C."/>
            <person name="Yanf M."/>
            <person name="Daum C."/>
            <person name="Ng V."/>
            <person name="Clum A."/>
            <person name="Steindorff A."/>
            <person name="Ohm R."/>
            <person name="Martin F."/>
            <person name="Silar P."/>
            <person name="Natvig D."/>
            <person name="Lalanne C."/>
            <person name="Gautier V."/>
            <person name="Ament-velasquez S.L."/>
            <person name="Kruys A."/>
            <person name="Hutchinson M.I."/>
            <person name="Powell A.J."/>
            <person name="Barry K."/>
            <person name="Miller A.N."/>
            <person name="Grigoriev I.V."/>
            <person name="Debuchy R."/>
            <person name="Gladieux P."/>
            <person name="Thoren M.H."/>
            <person name="Johannesson H."/>
        </authorList>
    </citation>
    <scope>NUCLEOTIDE SEQUENCE</scope>
    <source>
        <strain evidence="2">SMH3187-1</strain>
    </source>
</reference>
<dbReference type="Proteomes" id="UP001172155">
    <property type="component" value="Unassembled WGS sequence"/>
</dbReference>
<evidence type="ECO:0000256" key="1">
    <source>
        <dbReference type="SAM" id="MobiDB-lite"/>
    </source>
</evidence>
<name>A0AA40ETV4_9PEZI</name>
<organism evidence="2 3">
    <name type="scientific">Schizothecium vesticola</name>
    <dbReference type="NCBI Taxonomy" id="314040"/>
    <lineage>
        <taxon>Eukaryota</taxon>
        <taxon>Fungi</taxon>
        <taxon>Dikarya</taxon>
        <taxon>Ascomycota</taxon>
        <taxon>Pezizomycotina</taxon>
        <taxon>Sordariomycetes</taxon>
        <taxon>Sordariomycetidae</taxon>
        <taxon>Sordariales</taxon>
        <taxon>Schizotheciaceae</taxon>
        <taxon>Schizothecium</taxon>
    </lineage>
</organism>
<evidence type="ECO:0000313" key="2">
    <source>
        <dbReference type="EMBL" id="KAK0745450.1"/>
    </source>
</evidence>
<evidence type="ECO:0008006" key="4">
    <source>
        <dbReference type="Google" id="ProtNLM"/>
    </source>
</evidence>
<accession>A0AA40ETV4</accession>